<keyword evidence="2" id="KW-0472">Membrane</keyword>
<evidence type="ECO:0000256" key="2">
    <source>
        <dbReference type="SAM" id="Phobius"/>
    </source>
</evidence>
<sequence length="118" mass="13021">MRPSSRMGPSAHITYALGVIIMATMVAAYEPYSLPPLPSYSPSPKIEYNTPPLPYIHGSSPPPPLYYSPSPKIDYKSPPPSYVYSSPPPPYYSPSPKVDYKSPPPPYVYSSPPPPPYY</sequence>
<gene>
    <name evidence="4" type="primary">BnaAnng34230D</name>
    <name evidence="4" type="ORF">GSBRNA2T00004597001</name>
</gene>
<keyword evidence="2" id="KW-0812">Transmembrane</keyword>
<feature type="compositionally biased region" description="Pro residues" evidence="1">
    <location>
        <begin position="102"/>
        <end position="118"/>
    </location>
</feature>
<feature type="region of interest" description="Disordered" evidence="1">
    <location>
        <begin position="92"/>
        <end position="118"/>
    </location>
</feature>
<accession>A0A078JUT0</accession>
<feature type="domain" description="Extensin" evidence="3">
    <location>
        <begin position="58"/>
        <end position="106"/>
    </location>
</feature>
<dbReference type="InterPro" id="IPR006706">
    <property type="entry name" value="Extensin_dom"/>
</dbReference>
<feature type="non-terminal residue" evidence="4">
    <location>
        <position position="118"/>
    </location>
</feature>
<dbReference type="GO" id="GO:0005199">
    <property type="term" value="F:structural constituent of cell wall"/>
    <property type="evidence" value="ECO:0007669"/>
    <property type="project" value="InterPro"/>
</dbReference>
<organism evidence="4">
    <name type="scientific">Brassica napus</name>
    <name type="common">Rape</name>
    <dbReference type="NCBI Taxonomy" id="3708"/>
    <lineage>
        <taxon>Eukaryota</taxon>
        <taxon>Viridiplantae</taxon>
        <taxon>Streptophyta</taxon>
        <taxon>Embryophyta</taxon>
        <taxon>Tracheophyta</taxon>
        <taxon>Spermatophyta</taxon>
        <taxon>Magnoliopsida</taxon>
        <taxon>eudicotyledons</taxon>
        <taxon>Gunneridae</taxon>
        <taxon>Pentapetalae</taxon>
        <taxon>rosids</taxon>
        <taxon>malvids</taxon>
        <taxon>Brassicales</taxon>
        <taxon>Brassicaceae</taxon>
        <taxon>Brassiceae</taxon>
        <taxon>Brassica</taxon>
    </lineage>
</organism>
<name>A0A078JUT0_BRANA</name>
<dbReference type="PaxDb" id="3708-A0A078JUT0"/>
<evidence type="ECO:0000259" key="3">
    <source>
        <dbReference type="Pfam" id="PF04554"/>
    </source>
</evidence>
<feature type="transmembrane region" description="Helical" evidence="2">
    <location>
        <begin position="12"/>
        <end position="29"/>
    </location>
</feature>
<reference evidence="4" key="2">
    <citation type="submission" date="2014-06" db="EMBL/GenBank/DDBJ databases">
        <authorList>
            <person name="Genoscope - CEA"/>
        </authorList>
    </citation>
    <scope>NUCLEOTIDE SEQUENCE</scope>
</reference>
<evidence type="ECO:0000313" key="4">
    <source>
        <dbReference type="EMBL" id="CDY70579.1"/>
    </source>
</evidence>
<dbReference type="OMA" id="PLPYIHG"/>
<dbReference type="STRING" id="3708.A0A078JUT0"/>
<dbReference type="Gramene" id="CDY70579">
    <property type="protein sequence ID" value="CDY70579"/>
    <property type="gene ID" value="GSBRNA2T00004597001"/>
</dbReference>
<dbReference type="Pfam" id="PF04554">
    <property type="entry name" value="Extensin_2"/>
    <property type="match status" value="1"/>
</dbReference>
<protein>
    <submittedName>
        <fullName evidence="4">BnaAnng34230D protein</fullName>
    </submittedName>
</protein>
<dbReference type="GO" id="GO:0009664">
    <property type="term" value="P:plant-type cell wall organization"/>
    <property type="evidence" value="ECO:0007669"/>
    <property type="project" value="InterPro"/>
</dbReference>
<dbReference type="EMBL" id="LK042593">
    <property type="protein sequence ID" value="CDY70579.1"/>
    <property type="molecule type" value="Genomic_DNA"/>
</dbReference>
<reference evidence="4" key="1">
    <citation type="journal article" date="2014" name="Science">
        <title>Plant genetics. Early allopolyploid evolution in the post-Neolithic Brassica napus oilseed genome.</title>
        <authorList>
            <person name="Chalhoub B."/>
            <person name="Denoeud F."/>
            <person name="Liu S."/>
            <person name="Parkin I.A."/>
            <person name="Tang H."/>
            <person name="Wang X."/>
            <person name="Chiquet J."/>
            <person name="Belcram H."/>
            <person name="Tong C."/>
            <person name="Samans B."/>
            <person name="Correa M."/>
            <person name="Da Silva C."/>
            <person name="Just J."/>
            <person name="Falentin C."/>
            <person name="Koh C.S."/>
            <person name="Le Clainche I."/>
            <person name="Bernard M."/>
            <person name="Bento P."/>
            <person name="Noel B."/>
            <person name="Labadie K."/>
            <person name="Alberti A."/>
            <person name="Charles M."/>
            <person name="Arnaud D."/>
            <person name="Guo H."/>
            <person name="Daviaud C."/>
            <person name="Alamery S."/>
            <person name="Jabbari K."/>
            <person name="Zhao M."/>
            <person name="Edger P.P."/>
            <person name="Chelaifa H."/>
            <person name="Tack D."/>
            <person name="Lassalle G."/>
            <person name="Mestiri I."/>
            <person name="Schnel N."/>
            <person name="Le Paslier M.C."/>
            <person name="Fan G."/>
            <person name="Renault V."/>
            <person name="Bayer P.E."/>
            <person name="Golicz A.A."/>
            <person name="Manoli S."/>
            <person name="Lee T.H."/>
            <person name="Thi V.H."/>
            <person name="Chalabi S."/>
            <person name="Hu Q."/>
            <person name="Fan C."/>
            <person name="Tollenaere R."/>
            <person name="Lu Y."/>
            <person name="Battail C."/>
            <person name="Shen J."/>
            <person name="Sidebottom C.H."/>
            <person name="Wang X."/>
            <person name="Canaguier A."/>
            <person name="Chauveau A."/>
            <person name="Berard A."/>
            <person name="Deniot G."/>
            <person name="Guan M."/>
            <person name="Liu Z."/>
            <person name="Sun F."/>
            <person name="Lim Y.P."/>
            <person name="Lyons E."/>
            <person name="Town C.D."/>
            <person name="Bancroft I."/>
            <person name="Wang X."/>
            <person name="Meng J."/>
            <person name="Ma J."/>
            <person name="Pires J.C."/>
            <person name="King G.J."/>
            <person name="Brunel D."/>
            <person name="Delourme R."/>
            <person name="Renard M."/>
            <person name="Aury J.M."/>
            <person name="Adams K.L."/>
            <person name="Batley J."/>
            <person name="Snowdon R.J."/>
            <person name="Tost J."/>
            <person name="Edwards D."/>
            <person name="Zhou Y."/>
            <person name="Hua W."/>
            <person name="Sharpe A.G."/>
            <person name="Paterson A.H."/>
            <person name="Guan C."/>
            <person name="Wincker P."/>
        </authorList>
    </citation>
    <scope>NUCLEOTIDE SEQUENCE [LARGE SCALE GENOMIC DNA]</scope>
</reference>
<evidence type="ECO:0000256" key="1">
    <source>
        <dbReference type="SAM" id="MobiDB-lite"/>
    </source>
</evidence>
<dbReference type="PRINTS" id="PR01217">
    <property type="entry name" value="PRICHEXTENSN"/>
</dbReference>
<dbReference type="AlphaFoldDB" id="A0A078JUT0"/>
<keyword evidence="2" id="KW-1133">Transmembrane helix</keyword>
<proteinExistence type="predicted"/>